<feature type="region of interest" description="Disordered" evidence="1">
    <location>
        <begin position="242"/>
        <end position="281"/>
    </location>
</feature>
<keyword evidence="2" id="KW-0472">Membrane</keyword>
<evidence type="ECO:0000313" key="5">
    <source>
        <dbReference type="Proteomes" id="UP000008914"/>
    </source>
</evidence>
<keyword evidence="2" id="KW-0812">Transmembrane</keyword>
<dbReference type="Pfam" id="PF12836">
    <property type="entry name" value="HHH_3"/>
    <property type="match status" value="1"/>
</dbReference>
<dbReference type="PANTHER" id="PTHR21180:SF32">
    <property type="entry name" value="ENDONUCLEASE_EXONUCLEASE_PHOSPHATASE FAMILY DOMAIN-CONTAINING PROTEIN 1"/>
    <property type="match status" value="1"/>
</dbReference>
<proteinExistence type="predicted"/>
<dbReference type="InterPro" id="IPR051675">
    <property type="entry name" value="Endo/Exo/Phosphatase_dom_1"/>
</dbReference>
<dbReference type="Gene3D" id="3.10.560.10">
    <property type="entry name" value="Outer membrane lipoprotein wza domain like"/>
    <property type="match status" value="1"/>
</dbReference>
<keyword evidence="5" id="KW-1185">Reference proteome</keyword>
<feature type="transmembrane region" description="Helical" evidence="2">
    <location>
        <begin position="101"/>
        <end position="122"/>
    </location>
</feature>
<dbReference type="GO" id="GO:0015628">
    <property type="term" value="P:protein secretion by the type II secretion system"/>
    <property type="evidence" value="ECO:0007669"/>
    <property type="project" value="TreeGrafter"/>
</dbReference>
<dbReference type="HOGENOM" id="CLU_052011_0_2_11"/>
<sequence>MQILGGRVVGERTGGAEASGGWVPTPPGGGQPAVARTDPDVGGSDPAGDPFDLVDLAAGHPGEPGRPAARLQEQLRRARRPSLVTVPASIRAGRVSVTSSAVVAVLALVVALGCAFAVRVLWAERAAQGRPLAQAHESDAGAGSTGGQDAAPMAVTRSLQVGGSSPPTGLFPGGAAGGAAGDTAGAAAPAEVVVHVVGQVRKPGLVRLRAGSRVADALEAAGGVTQRADVAALNLARPVSDGEQVFVPRPGESVTPGPSGSGSGGSGGVAGGGGSAGASGSGPVNLNTADLAGLETLPGVGPVLAQRIVDWRTEHGRFSSVEELGEVSGIGDKMLTQLRPKVTV</sequence>
<evidence type="ECO:0000259" key="3">
    <source>
        <dbReference type="Pfam" id="PF10531"/>
    </source>
</evidence>
<dbReference type="EMBL" id="CP002343">
    <property type="protein sequence ID" value="ADU47941.1"/>
    <property type="molecule type" value="Genomic_DNA"/>
</dbReference>
<accession>E6S7N4</accession>
<name>E6S7N4_INTC7</name>
<dbReference type="PANTHER" id="PTHR21180">
    <property type="entry name" value="ENDONUCLEASE/EXONUCLEASE/PHOSPHATASE FAMILY DOMAIN-CONTAINING PROTEIN 1"/>
    <property type="match status" value="1"/>
</dbReference>
<dbReference type="InterPro" id="IPR010994">
    <property type="entry name" value="RuvA_2-like"/>
</dbReference>
<feature type="compositionally biased region" description="Gly residues" evidence="1">
    <location>
        <begin position="171"/>
        <end position="180"/>
    </location>
</feature>
<feature type="region of interest" description="Disordered" evidence="1">
    <location>
        <begin position="1"/>
        <end position="51"/>
    </location>
</feature>
<dbReference type="Proteomes" id="UP000008914">
    <property type="component" value="Chromosome"/>
</dbReference>
<dbReference type="Pfam" id="PF10531">
    <property type="entry name" value="SLBB"/>
    <property type="match status" value="1"/>
</dbReference>
<keyword evidence="2" id="KW-1133">Transmembrane helix</keyword>
<feature type="domain" description="Soluble ligand binding" evidence="3">
    <location>
        <begin position="193"/>
        <end position="244"/>
    </location>
</feature>
<organism evidence="4 5">
    <name type="scientific">Intrasporangium calvum (strain ATCC 23552 / DSM 43043 / JCM 3097 / NBRC 12989 / NCIMB 10167 / NRRL B-3866 / 7 KIP)</name>
    <dbReference type="NCBI Taxonomy" id="710696"/>
    <lineage>
        <taxon>Bacteria</taxon>
        <taxon>Bacillati</taxon>
        <taxon>Actinomycetota</taxon>
        <taxon>Actinomycetes</taxon>
        <taxon>Micrococcales</taxon>
        <taxon>Intrasporangiaceae</taxon>
        <taxon>Intrasporangium</taxon>
    </lineage>
</organism>
<feature type="region of interest" description="Disordered" evidence="1">
    <location>
        <begin position="159"/>
        <end position="182"/>
    </location>
</feature>
<evidence type="ECO:0000256" key="2">
    <source>
        <dbReference type="SAM" id="Phobius"/>
    </source>
</evidence>
<dbReference type="InterPro" id="IPR019554">
    <property type="entry name" value="Soluble_ligand-bd"/>
</dbReference>
<dbReference type="AlphaFoldDB" id="E6S7N4"/>
<dbReference type="Gene3D" id="1.10.150.320">
    <property type="entry name" value="Photosystem II 12 kDa extrinsic protein"/>
    <property type="match status" value="1"/>
</dbReference>
<feature type="compositionally biased region" description="Gly residues" evidence="1">
    <location>
        <begin position="259"/>
        <end position="280"/>
    </location>
</feature>
<dbReference type="SUPFAM" id="SSF47781">
    <property type="entry name" value="RuvA domain 2-like"/>
    <property type="match status" value="1"/>
</dbReference>
<gene>
    <name evidence="4" type="ordered locus">Intca_1425</name>
</gene>
<evidence type="ECO:0000256" key="1">
    <source>
        <dbReference type="SAM" id="MobiDB-lite"/>
    </source>
</evidence>
<dbReference type="eggNOG" id="COG1555">
    <property type="taxonomic scope" value="Bacteria"/>
</dbReference>
<reference evidence="4 5" key="1">
    <citation type="journal article" date="2010" name="Stand. Genomic Sci.">
        <title>Complete genome sequence of Intrasporangium calvum type strain (7 KIP).</title>
        <authorList>
            <person name="Del Rio T.G."/>
            <person name="Chertkov O."/>
            <person name="Yasawong M."/>
            <person name="Lucas S."/>
            <person name="Deshpande S."/>
            <person name="Cheng J.F."/>
            <person name="Detter C."/>
            <person name="Tapia R."/>
            <person name="Han C."/>
            <person name="Goodwin L."/>
            <person name="Pitluck S."/>
            <person name="Liolios K."/>
            <person name="Ivanova N."/>
            <person name="Mavromatis K."/>
            <person name="Pati A."/>
            <person name="Chen A."/>
            <person name="Palaniappan K."/>
            <person name="Land M."/>
            <person name="Hauser L."/>
            <person name="Chang Y.J."/>
            <person name="Jeffries C.D."/>
            <person name="Rohde M."/>
            <person name="Pukall R."/>
            <person name="Sikorski J."/>
            <person name="Goker M."/>
            <person name="Woyke T."/>
            <person name="Bristow J."/>
            <person name="Eisen J.A."/>
            <person name="Markowitz V."/>
            <person name="Hugenholtz P."/>
            <person name="Kyrpides N.C."/>
            <person name="Klenk H.P."/>
            <person name="Lapidus A."/>
        </authorList>
    </citation>
    <scope>NUCLEOTIDE SEQUENCE [LARGE SCALE GENOMIC DNA]</scope>
    <source>
        <strain evidence="5">ATCC 23552 / DSM 43043 / JCM 3097 / NBRC 12989 / 7 KIP</strain>
    </source>
</reference>
<dbReference type="GO" id="GO:0015627">
    <property type="term" value="C:type II protein secretion system complex"/>
    <property type="evidence" value="ECO:0007669"/>
    <property type="project" value="TreeGrafter"/>
</dbReference>
<evidence type="ECO:0000313" key="4">
    <source>
        <dbReference type="EMBL" id="ADU47941.1"/>
    </source>
</evidence>
<dbReference type="STRING" id="710696.Intca_1425"/>
<dbReference type="KEGG" id="ica:Intca_1425"/>
<protein>
    <submittedName>
        <fullName evidence="4">Competence protein ComEA helix-hairpin-helix repeat protein</fullName>
    </submittedName>
</protein>